<feature type="domain" description="UBR-type" evidence="4">
    <location>
        <begin position="39"/>
        <end position="104"/>
    </location>
</feature>
<dbReference type="GO" id="GO:0008270">
    <property type="term" value="F:zinc ion binding"/>
    <property type="evidence" value="ECO:0007669"/>
    <property type="project" value="UniProtKB-KW"/>
</dbReference>
<dbReference type="RefSeq" id="XP_003686662.1">
    <property type="nucleotide sequence ID" value="XM_003686614.1"/>
</dbReference>
<organism evidence="5 6">
    <name type="scientific">Tetrapisispora phaffii (strain ATCC 24235 / CBS 4417 / NBRC 1672 / NRRL Y-8282 / UCD 70-5)</name>
    <name type="common">Yeast</name>
    <name type="synonym">Fabospora phaffii</name>
    <dbReference type="NCBI Taxonomy" id="1071381"/>
    <lineage>
        <taxon>Eukaryota</taxon>
        <taxon>Fungi</taxon>
        <taxon>Dikarya</taxon>
        <taxon>Ascomycota</taxon>
        <taxon>Saccharomycotina</taxon>
        <taxon>Saccharomycetes</taxon>
        <taxon>Saccharomycetales</taxon>
        <taxon>Saccharomycetaceae</taxon>
        <taxon>Tetrapisispora</taxon>
    </lineage>
</organism>
<dbReference type="STRING" id="1071381.G8BWS4"/>
<dbReference type="SMART" id="SM00396">
    <property type="entry name" value="ZnF_UBR1"/>
    <property type="match status" value="1"/>
</dbReference>
<dbReference type="CDD" id="cd19677">
    <property type="entry name" value="UBR-box_UBR7"/>
    <property type="match status" value="1"/>
</dbReference>
<proteinExistence type="predicted"/>
<dbReference type="HOGENOM" id="CLU_025221_1_0_1"/>
<dbReference type="GeneID" id="11534053"/>
<dbReference type="GO" id="GO:0061630">
    <property type="term" value="F:ubiquitin protein ligase activity"/>
    <property type="evidence" value="ECO:0007669"/>
    <property type="project" value="InterPro"/>
</dbReference>
<dbReference type="AlphaFoldDB" id="G8BWS4"/>
<evidence type="ECO:0000313" key="6">
    <source>
        <dbReference type="Proteomes" id="UP000005666"/>
    </source>
</evidence>
<keyword evidence="1" id="KW-0479">Metal-binding</keyword>
<evidence type="ECO:0000259" key="4">
    <source>
        <dbReference type="SMART" id="SM00396"/>
    </source>
</evidence>
<dbReference type="GO" id="GO:0005737">
    <property type="term" value="C:cytoplasm"/>
    <property type="evidence" value="ECO:0007669"/>
    <property type="project" value="TreeGrafter"/>
</dbReference>
<dbReference type="EMBL" id="HE612863">
    <property type="protein sequence ID" value="CCE64228.1"/>
    <property type="molecule type" value="Genomic_DNA"/>
</dbReference>
<dbReference type="InterPro" id="IPR047506">
    <property type="entry name" value="UBR7-like_UBR-box"/>
</dbReference>
<dbReference type="InterPro" id="IPR040204">
    <property type="entry name" value="UBR7"/>
</dbReference>
<dbReference type="PANTHER" id="PTHR13513:SF9">
    <property type="entry name" value="E3 UBIQUITIN-PROTEIN LIGASE UBR7-RELATED"/>
    <property type="match status" value="1"/>
</dbReference>
<name>G8BWS4_TETPH</name>
<gene>
    <name evidence="5" type="primary">TPHA0H00170</name>
    <name evidence="5" type="ordered locus">TPHA_0H00170</name>
</gene>
<dbReference type="PANTHER" id="PTHR13513">
    <property type="entry name" value="E3 UBIQUITIN-PROTEIN LIGASE UBR7"/>
    <property type="match status" value="1"/>
</dbReference>
<reference evidence="5 6" key="1">
    <citation type="journal article" date="2011" name="Proc. Natl. Acad. Sci. U.S.A.">
        <title>Evolutionary erosion of yeast sex chromosomes by mating-type switching accidents.</title>
        <authorList>
            <person name="Gordon J.L."/>
            <person name="Armisen D."/>
            <person name="Proux-Wera E."/>
            <person name="Oheigeartaigh S.S."/>
            <person name="Byrne K.P."/>
            <person name="Wolfe K.H."/>
        </authorList>
    </citation>
    <scope>NUCLEOTIDE SEQUENCE [LARGE SCALE GENOMIC DNA]</scope>
    <source>
        <strain evidence="6">ATCC 24235 / CBS 4417 / NBRC 1672 / NRRL Y-8282 / UCD 70-5</strain>
    </source>
</reference>
<evidence type="ECO:0000256" key="2">
    <source>
        <dbReference type="ARBA" id="ARBA00022771"/>
    </source>
</evidence>
<sequence>MLPRTIQSFEMNELSASEYLEEQERLQDEARNAMPWEPNTCTYELGALRQQLYACRDHGDIGICYSCSIQCHTSCDLVELFTKRHFTCDCGTERDQRGLAQAIDDEDGNKNGEVYFCSLRKNREKDIASGDNVYGHNFKGLFCDCATEYDPDSDAVMLQCVAGLECDEDWYHDYCIMNVDPADAKRSAADADDSGAENVLDGFPDVDSFDSYICWKCIAKNEWFFNQLITSQGSEDFIAHKLPRCPPVSIPSSSSLNKNGKRTREDHMDVDYSLFLKEGYSSALAKLKDSCEIDSKLRSFLTYKVPFLIEEVPVYEQHEDATLETDVYDVAMNSIGSNLQHEPTVNTIIALQQLKAKLGNFFKTFVDKKDIVKEEDIREFFNKQKEDSF</sequence>
<dbReference type="OMA" id="DCGTERQ"/>
<dbReference type="Pfam" id="PF02207">
    <property type="entry name" value="zf-UBR"/>
    <property type="match status" value="1"/>
</dbReference>
<evidence type="ECO:0000256" key="3">
    <source>
        <dbReference type="ARBA" id="ARBA00022833"/>
    </source>
</evidence>
<dbReference type="OrthoDB" id="5795902at2759"/>
<dbReference type="KEGG" id="tpf:TPHA_0H00170"/>
<dbReference type="eggNOG" id="KOG2752">
    <property type="taxonomic scope" value="Eukaryota"/>
</dbReference>
<dbReference type="InterPro" id="IPR003126">
    <property type="entry name" value="Znf_UBR"/>
</dbReference>
<dbReference type="Proteomes" id="UP000005666">
    <property type="component" value="Chromosome 8"/>
</dbReference>
<keyword evidence="3" id="KW-0862">Zinc</keyword>
<protein>
    <recommendedName>
        <fullName evidence="4">UBR-type domain-containing protein</fullName>
    </recommendedName>
</protein>
<keyword evidence="6" id="KW-1185">Reference proteome</keyword>
<keyword evidence="2" id="KW-0863">Zinc-finger</keyword>
<evidence type="ECO:0000256" key="1">
    <source>
        <dbReference type="ARBA" id="ARBA00022723"/>
    </source>
</evidence>
<accession>G8BWS4</accession>
<evidence type="ECO:0000313" key="5">
    <source>
        <dbReference type="EMBL" id="CCE64228.1"/>
    </source>
</evidence>